<protein>
    <submittedName>
        <fullName evidence="1">Phage head closure protein</fullName>
    </submittedName>
</protein>
<dbReference type="InterPro" id="IPR038666">
    <property type="entry name" value="SSP1_head-tail_sf"/>
</dbReference>
<evidence type="ECO:0000313" key="1">
    <source>
        <dbReference type="EMBL" id="MCM2675582.1"/>
    </source>
</evidence>
<name>A0ABT0XK34_9BACI</name>
<dbReference type="RefSeq" id="WP_251606466.1">
    <property type="nucleotide sequence ID" value="NZ_JAMQJY010000001.1"/>
</dbReference>
<dbReference type="Proteomes" id="UP001203665">
    <property type="component" value="Unassembled WGS sequence"/>
</dbReference>
<dbReference type="InterPro" id="IPR008767">
    <property type="entry name" value="Phage_SPP1_head-tail_adaptor"/>
</dbReference>
<keyword evidence="2" id="KW-1185">Reference proteome</keyword>
<organism evidence="1 2">
    <name type="scientific">Alkalicoccobacillus plakortidis</name>
    <dbReference type="NCBI Taxonomy" id="444060"/>
    <lineage>
        <taxon>Bacteria</taxon>
        <taxon>Bacillati</taxon>
        <taxon>Bacillota</taxon>
        <taxon>Bacilli</taxon>
        <taxon>Bacillales</taxon>
        <taxon>Bacillaceae</taxon>
        <taxon>Alkalicoccobacillus</taxon>
    </lineage>
</organism>
<dbReference type="Gene3D" id="2.40.10.270">
    <property type="entry name" value="Bacteriophage SPP1 head-tail adaptor protein"/>
    <property type="match status" value="1"/>
</dbReference>
<dbReference type="EMBL" id="JAMQJY010000001">
    <property type="protein sequence ID" value="MCM2675582.1"/>
    <property type="molecule type" value="Genomic_DNA"/>
</dbReference>
<dbReference type="Pfam" id="PF05521">
    <property type="entry name" value="Phage_HCP"/>
    <property type="match status" value="1"/>
</dbReference>
<gene>
    <name evidence="1" type="ORF">NDM98_08800</name>
</gene>
<sequence>MRKFEYKPPRVHNGDLRTPVIFFEYQPNQGPLPGESVKRTLFNCWAKVDQVWLKDLEQAKANNTLSDITITIRDPQFEYKPSNLHYLEVDALDYQGYHYNIKKVQPNLQDRRFIDIVAGLVK</sequence>
<accession>A0ABT0XK34</accession>
<comment type="caution">
    <text evidence="1">The sequence shown here is derived from an EMBL/GenBank/DDBJ whole genome shotgun (WGS) entry which is preliminary data.</text>
</comment>
<evidence type="ECO:0000313" key="2">
    <source>
        <dbReference type="Proteomes" id="UP001203665"/>
    </source>
</evidence>
<reference evidence="1" key="1">
    <citation type="submission" date="2022-06" db="EMBL/GenBank/DDBJ databases">
        <title>Alkalicoccobacillus porphyridii sp. nov., isolated from a marine red alga, Porphyridium purpureum and reclassification of Shouchella plakortidis and Shouchella gibsonii as Alkalicoccobacillus plakortidis comb. nov. and Alkalicoccobacillus gibsonii comb. nov.</title>
        <authorList>
            <person name="Kim K.H."/>
            <person name="Lee J.K."/>
            <person name="Han D.M."/>
            <person name="Baek J.H."/>
            <person name="Jeon C.O."/>
        </authorList>
    </citation>
    <scope>NUCLEOTIDE SEQUENCE</scope>
    <source>
        <strain evidence="1">DSM 19153</strain>
    </source>
</reference>
<proteinExistence type="predicted"/>
<dbReference type="NCBIfam" id="TIGR01563">
    <property type="entry name" value="gp16_SPP1"/>
    <property type="match status" value="1"/>
</dbReference>